<comment type="similarity">
    <text evidence="2">Belongs to the Orn/Lys/Arg decarboxylase class-I family.</text>
</comment>
<name>A0A4Q7PS10_9FIRM</name>
<keyword evidence="4" id="KW-0663">Pyridoxal phosphate</keyword>
<proteinExistence type="inferred from homology"/>
<evidence type="ECO:0000259" key="7">
    <source>
        <dbReference type="Pfam" id="PF03711"/>
    </source>
</evidence>
<evidence type="ECO:0000256" key="4">
    <source>
        <dbReference type="ARBA" id="ARBA00022898"/>
    </source>
</evidence>
<evidence type="ECO:0000313" key="8">
    <source>
        <dbReference type="EMBL" id="RZT03136.1"/>
    </source>
</evidence>
<protein>
    <submittedName>
        <fullName evidence="8">Arginine/lysine/ornithine decarboxylase</fullName>
    </submittedName>
</protein>
<dbReference type="SUPFAM" id="SSF55904">
    <property type="entry name" value="Ornithine decarboxylase C-terminal domain"/>
    <property type="match status" value="1"/>
</dbReference>
<evidence type="ECO:0000256" key="5">
    <source>
        <dbReference type="ARBA" id="ARBA00023239"/>
    </source>
</evidence>
<dbReference type="Gene3D" id="3.90.100.10">
    <property type="entry name" value="Orn/Lys/Arg decarboxylase, C-terminal domain"/>
    <property type="match status" value="1"/>
</dbReference>
<accession>A0A4Q7PS10</accession>
<comment type="caution">
    <text evidence="8">The sequence shown here is derived from an EMBL/GenBank/DDBJ whole genome shotgun (WGS) entry which is preliminary data.</text>
</comment>
<evidence type="ECO:0000259" key="6">
    <source>
        <dbReference type="Pfam" id="PF01276"/>
    </source>
</evidence>
<dbReference type="SUPFAM" id="SSF53383">
    <property type="entry name" value="PLP-dependent transferases"/>
    <property type="match status" value="1"/>
</dbReference>
<dbReference type="Pfam" id="PF01276">
    <property type="entry name" value="OKR_DC_1"/>
    <property type="match status" value="1"/>
</dbReference>
<reference evidence="8 9" key="1">
    <citation type="submission" date="2019-02" db="EMBL/GenBank/DDBJ databases">
        <title>Genomic Encyclopedia of Type Strains, Phase IV (KMG-IV): sequencing the most valuable type-strain genomes for metagenomic binning, comparative biology and taxonomic classification.</title>
        <authorList>
            <person name="Goeker M."/>
        </authorList>
    </citation>
    <scope>NUCLEOTIDE SEQUENCE [LARGE SCALE GENOMIC DNA]</scope>
    <source>
        <strain evidence="8 9">DSM 29486</strain>
    </source>
</reference>
<evidence type="ECO:0000313" key="9">
    <source>
        <dbReference type="Proteomes" id="UP000292927"/>
    </source>
</evidence>
<feature type="domain" description="Orn/Lys/Arg decarboxylases family 1 pyridoxal-P attachment site" evidence="6">
    <location>
        <begin position="23"/>
        <end position="308"/>
    </location>
</feature>
<dbReference type="OrthoDB" id="9815233at2"/>
<sequence length="488" mass="54144">MKKAVAGAAVFSYIGGNKQLESLYDKLLQYREKGIYPFHMPGHKRQEWTMCNPYEIDITEIEGFDDLHHPEGILRQAQEEAAEIYGSSRTWFLVNGSTSGILSAVGGCVPLKGTILMARNCHKSVLNAVFHRGLRPVCVYPQISGQMGIAGSILPGDVEKALDCEPHASAVILVSPTYEGVVSDIRSIAEITRKKGIPLIVDEAHGAHFSFGGGFPSSALKEGADFVIQSLHKTLPSMTQTAVLHASVNARRDWMERVDRCVYLYQSSSPSYILLCAIQRCIQYMAADGSERMKKYAGNLERLRKYLKDLPGIRLAERDETMWRLDPSKLLISAEGVTGTKLGGLLLQNYGLQMEMCTESFVIAMTSLMDTDQGFKRLCRALKEIGCESSGLGERRVRDACLEESHRPKYRMTPYKAESSPSEWLPLEQAAGRVSAETGYLYPPGVAFIVAGEEIDDMVINRLSRYRQKCIEVQGCSRIGEGLLRVVK</sequence>
<dbReference type="InterPro" id="IPR052357">
    <property type="entry name" value="Orn_Lys_Arg_decarboxylase-I"/>
</dbReference>
<keyword evidence="3" id="KW-0210">Decarboxylase</keyword>
<dbReference type="PANTHER" id="PTHR43277:SF4">
    <property type="entry name" value="ARGININE DECARBOXYLASE"/>
    <property type="match status" value="1"/>
</dbReference>
<dbReference type="AlphaFoldDB" id="A0A4Q7PS10"/>
<evidence type="ECO:0000256" key="1">
    <source>
        <dbReference type="ARBA" id="ARBA00001933"/>
    </source>
</evidence>
<dbReference type="Gene3D" id="3.40.640.10">
    <property type="entry name" value="Type I PLP-dependent aspartate aminotransferase-like (Major domain)"/>
    <property type="match status" value="1"/>
</dbReference>
<dbReference type="Proteomes" id="UP000292927">
    <property type="component" value="Unassembled WGS sequence"/>
</dbReference>
<dbReference type="InterPro" id="IPR036633">
    <property type="entry name" value="Prn/Lys/Arg_de-COase_C_sf"/>
</dbReference>
<dbReference type="InterPro" id="IPR015421">
    <property type="entry name" value="PyrdxlP-dep_Trfase_major"/>
</dbReference>
<keyword evidence="5" id="KW-0456">Lyase</keyword>
<dbReference type="PANTHER" id="PTHR43277">
    <property type="entry name" value="ARGININE DECARBOXYLASE"/>
    <property type="match status" value="1"/>
</dbReference>
<evidence type="ECO:0000256" key="3">
    <source>
        <dbReference type="ARBA" id="ARBA00022793"/>
    </source>
</evidence>
<dbReference type="GO" id="GO:0016831">
    <property type="term" value="F:carboxy-lyase activity"/>
    <property type="evidence" value="ECO:0007669"/>
    <property type="project" value="UniProtKB-KW"/>
</dbReference>
<dbReference type="InterPro" id="IPR000310">
    <property type="entry name" value="Orn/Lys/Arg_deCO2ase_major_dom"/>
</dbReference>
<organism evidence="8 9">
    <name type="scientific">Cuneatibacter caecimuris</name>
    <dbReference type="NCBI Taxonomy" id="1796618"/>
    <lineage>
        <taxon>Bacteria</taxon>
        <taxon>Bacillati</taxon>
        <taxon>Bacillota</taxon>
        <taxon>Clostridia</taxon>
        <taxon>Lachnospirales</taxon>
        <taxon>Lachnospiraceae</taxon>
        <taxon>Cuneatibacter</taxon>
    </lineage>
</organism>
<dbReference type="InterPro" id="IPR015424">
    <property type="entry name" value="PyrdxlP-dep_Trfase"/>
</dbReference>
<dbReference type="Pfam" id="PF03711">
    <property type="entry name" value="OKR_DC_1_C"/>
    <property type="match status" value="1"/>
</dbReference>
<dbReference type="InterPro" id="IPR008286">
    <property type="entry name" value="Prn/Lys/Arg_de-COase_C"/>
</dbReference>
<comment type="cofactor">
    <cofactor evidence="1">
        <name>pyridoxal 5'-phosphate</name>
        <dbReference type="ChEBI" id="CHEBI:597326"/>
    </cofactor>
</comment>
<gene>
    <name evidence="8" type="ORF">EV209_1271</name>
</gene>
<keyword evidence="9" id="KW-1185">Reference proteome</keyword>
<dbReference type="EMBL" id="SGXF01000001">
    <property type="protein sequence ID" value="RZT03136.1"/>
    <property type="molecule type" value="Genomic_DNA"/>
</dbReference>
<feature type="domain" description="Orn/Lys/Arg decarboxylase C-terminal" evidence="7">
    <location>
        <begin position="400"/>
        <end position="457"/>
    </location>
</feature>
<evidence type="ECO:0000256" key="2">
    <source>
        <dbReference type="ARBA" id="ARBA00010671"/>
    </source>
</evidence>